<protein>
    <recommendedName>
        <fullName evidence="5">Putative nuclease HARBI1</fullName>
    </recommendedName>
    <alternativeName>
        <fullName evidence="11">Harbinger transposase-derived nuclease</fullName>
    </alternativeName>
</protein>
<dbReference type="InterPro" id="IPR026103">
    <property type="entry name" value="HARBI1_animal"/>
</dbReference>
<evidence type="ECO:0000256" key="6">
    <source>
        <dbReference type="ARBA" id="ARBA00022490"/>
    </source>
</evidence>
<dbReference type="AlphaFoldDB" id="A0A8C5CNM0"/>
<proteinExistence type="inferred from homology"/>
<comment type="subcellular location">
    <subcellularLocation>
        <location evidence="3">Cytoplasm</location>
    </subcellularLocation>
    <subcellularLocation>
        <location evidence="2">Nucleus</location>
    </subcellularLocation>
</comment>
<dbReference type="PANTHER" id="PTHR22930">
    <property type="match status" value="1"/>
</dbReference>
<dbReference type="GO" id="GO:0005634">
    <property type="term" value="C:nucleus"/>
    <property type="evidence" value="ECO:0007669"/>
    <property type="project" value="UniProtKB-SubCell"/>
</dbReference>
<evidence type="ECO:0000256" key="8">
    <source>
        <dbReference type="ARBA" id="ARBA00022723"/>
    </source>
</evidence>
<evidence type="ECO:0000256" key="3">
    <source>
        <dbReference type="ARBA" id="ARBA00004496"/>
    </source>
</evidence>
<keyword evidence="10" id="KW-0539">Nucleus</keyword>
<dbReference type="Ensembl" id="ENSGMOT00000056179.1">
    <property type="protein sequence ID" value="ENSGMOP00000063365.1"/>
    <property type="gene ID" value="ENSGMOG00000035004.1"/>
</dbReference>
<dbReference type="PANTHER" id="PTHR22930:SF267">
    <property type="entry name" value="NUCLEASE HARBI1-RELATED"/>
    <property type="match status" value="1"/>
</dbReference>
<comment type="similarity">
    <text evidence="4">Belongs to the HARBI1 family.</text>
</comment>
<evidence type="ECO:0000256" key="1">
    <source>
        <dbReference type="ARBA" id="ARBA00001968"/>
    </source>
</evidence>
<evidence type="ECO:0000313" key="15">
    <source>
        <dbReference type="Proteomes" id="UP000694546"/>
    </source>
</evidence>
<dbReference type="Pfam" id="PF13359">
    <property type="entry name" value="DDE_Tnp_4"/>
    <property type="match status" value="1"/>
</dbReference>
<keyword evidence="8" id="KW-0479">Metal-binding</keyword>
<feature type="domain" description="DDE Tnp4" evidence="13">
    <location>
        <begin position="245"/>
        <end position="293"/>
    </location>
</feature>
<dbReference type="GO" id="GO:0005737">
    <property type="term" value="C:cytoplasm"/>
    <property type="evidence" value="ECO:0007669"/>
    <property type="project" value="UniProtKB-SubCell"/>
</dbReference>
<dbReference type="GeneTree" id="ENSGT00940000154348"/>
<dbReference type="Proteomes" id="UP000694546">
    <property type="component" value="Unassembled WGS sequence"/>
</dbReference>
<dbReference type="GO" id="GO:0046872">
    <property type="term" value="F:metal ion binding"/>
    <property type="evidence" value="ECO:0007669"/>
    <property type="project" value="UniProtKB-KW"/>
</dbReference>
<evidence type="ECO:0000256" key="9">
    <source>
        <dbReference type="ARBA" id="ARBA00022801"/>
    </source>
</evidence>
<evidence type="ECO:0000256" key="11">
    <source>
        <dbReference type="ARBA" id="ARBA00030126"/>
    </source>
</evidence>
<comment type="cofactor">
    <cofactor evidence="1">
        <name>a divalent metal cation</name>
        <dbReference type="ChEBI" id="CHEBI:60240"/>
    </cofactor>
</comment>
<evidence type="ECO:0000256" key="12">
    <source>
        <dbReference type="ARBA" id="ARBA00045850"/>
    </source>
</evidence>
<name>A0A8C5CNM0_GADMO</name>
<evidence type="ECO:0000256" key="2">
    <source>
        <dbReference type="ARBA" id="ARBA00004123"/>
    </source>
</evidence>
<dbReference type="PRINTS" id="PR02086">
    <property type="entry name" value="PUTNUCHARBI1"/>
</dbReference>
<evidence type="ECO:0000256" key="7">
    <source>
        <dbReference type="ARBA" id="ARBA00022722"/>
    </source>
</evidence>
<dbReference type="InterPro" id="IPR045249">
    <property type="entry name" value="HARBI1-like"/>
</dbReference>
<sequence length="405" mass="44425">MQAVYFETHSETINSPLWLSPLAVPPLGRPQVYGFAGVEGAETLPIEPAVAKVLLRRLEAPLADPQLVRFASRGRGAADLLLLPAGDVPQGGPGHLPGVLRGLLADEPLTSGEAPWARLQLAVRTALVERVPRVQGPGLGARGAGVPRLICFDLKRKTRRSSPLPVVTQILAALRFFASGSFQMVVGGTLGVSQSSVSRVVRDVTNALCRRARQFIKFPATDAECIQTKQKFFEIAGFPNVLGAVDGTHIAIKAPSDEEDGFVNRKNFHSINTQVICDATLRVTDLVARWPGREMPDGWLLGDSGYALRPWLMTPILHPATEPEQRYSRAQRKTRSVVERLLQYTPEKGCKIITCAFILHNICMMYRLPLPDVPDHHEPEGDGPVPAPCNTGIQVRQELVRRRFM</sequence>
<evidence type="ECO:0000256" key="5">
    <source>
        <dbReference type="ARBA" id="ARBA00015519"/>
    </source>
</evidence>
<evidence type="ECO:0000259" key="13">
    <source>
        <dbReference type="Pfam" id="PF13359"/>
    </source>
</evidence>
<keyword evidence="7" id="KW-0540">Nuclease</keyword>
<keyword evidence="9" id="KW-0378">Hydrolase</keyword>
<accession>A0A8C5CNM0</accession>
<dbReference type="InterPro" id="IPR027806">
    <property type="entry name" value="HARBI1_dom"/>
</dbReference>
<keyword evidence="15" id="KW-1185">Reference proteome</keyword>
<evidence type="ECO:0000313" key="14">
    <source>
        <dbReference type="Ensembl" id="ENSGMOP00000063365.1"/>
    </source>
</evidence>
<organism evidence="14 15">
    <name type="scientific">Gadus morhua</name>
    <name type="common">Atlantic cod</name>
    <dbReference type="NCBI Taxonomy" id="8049"/>
    <lineage>
        <taxon>Eukaryota</taxon>
        <taxon>Metazoa</taxon>
        <taxon>Chordata</taxon>
        <taxon>Craniata</taxon>
        <taxon>Vertebrata</taxon>
        <taxon>Euteleostomi</taxon>
        <taxon>Actinopterygii</taxon>
        <taxon>Neopterygii</taxon>
        <taxon>Teleostei</taxon>
        <taxon>Neoteleostei</taxon>
        <taxon>Acanthomorphata</taxon>
        <taxon>Zeiogadaria</taxon>
        <taxon>Gadariae</taxon>
        <taxon>Gadiformes</taxon>
        <taxon>Gadoidei</taxon>
        <taxon>Gadidae</taxon>
        <taxon>Gadus</taxon>
    </lineage>
</organism>
<reference evidence="14" key="2">
    <citation type="submission" date="2025-09" db="UniProtKB">
        <authorList>
            <consortium name="Ensembl"/>
        </authorList>
    </citation>
    <scope>IDENTIFICATION</scope>
</reference>
<keyword evidence="6" id="KW-0963">Cytoplasm</keyword>
<reference evidence="14" key="1">
    <citation type="submission" date="2025-08" db="UniProtKB">
        <authorList>
            <consortium name="Ensembl"/>
        </authorList>
    </citation>
    <scope>IDENTIFICATION</scope>
</reference>
<dbReference type="GO" id="GO:0004518">
    <property type="term" value="F:nuclease activity"/>
    <property type="evidence" value="ECO:0007669"/>
    <property type="project" value="UniProtKB-KW"/>
</dbReference>
<dbReference type="GO" id="GO:0016787">
    <property type="term" value="F:hydrolase activity"/>
    <property type="evidence" value="ECO:0007669"/>
    <property type="project" value="UniProtKB-KW"/>
</dbReference>
<comment type="function">
    <text evidence="12">Transposase-derived protein that may have nuclease activity. Does not have transposase activity.</text>
</comment>
<evidence type="ECO:0000256" key="4">
    <source>
        <dbReference type="ARBA" id="ARBA00006958"/>
    </source>
</evidence>
<evidence type="ECO:0000256" key="10">
    <source>
        <dbReference type="ARBA" id="ARBA00023242"/>
    </source>
</evidence>